<protein>
    <recommendedName>
        <fullName evidence="6">C3H1-type domain-containing protein</fullName>
    </recommendedName>
</protein>
<organism evidence="7 8">
    <name type="scientific">Liparis tanakae</name>
    <name type="common">Tanaka's snailfish</name>
    <dbReference type="NCBI Taxonomy" id="230148"/>
    <lineage>
        <taxon>Eukaryota</taxon>
        <taxon>Metazoa</taxon>
        <taxon>Chordata</taxon>
        <taxon>Craniata</taxon>
        <taxon>Vertebrata</taxon>
        <taxon>Euteleostomi</taxon>
        <taxon>Actinopterygii</taxon>
        <taxon>Neopterygii</taxon>
        <taxon>Teleostei</taxon>
        <taxon>Neoteleostei</taxon>
        <taxon>Acanthomorphata</taxon>
        <taxon>Eupercaria</taxon>
        <taxon>Perciformes</taxon>
        <taxon>Cottioidei</taxon>
        <taxon>Cottales</taxon>
        <taxon>Liparidae</taxon>
        <taxon>Liparis</taxon>
    </lineage>
</organism>
<evidence type="ECO:0000256" key="3">
    <source>
        <dbReference type="ARBA" id="ARBA00022833"/>
    </source>
</evidence>
<dbReference type="InterPro" id="IPR036855">
    <property type="entry name" value="Znf_CCCH_sf"/>
</dbReference>
<dbReference type="OrthoDB" id="336321at2759"/>
<accession>A0A4Z2HA78</accession>
<dbReference type="Gene3D" id="4.10.1000.10">
    <property type="entry name" value="Zinc finger, CCCH-type"/>
    <property type="match status" value="1"/>
</dbReference>
<gene>
    <name evidence="7" type="ORF">EYF80_027014</name>
</gene>
<keyword evidence="3 4" id="KW-0862">Zinc</keyword>
<dbReference type="GO" id="GO:0008270">
    <property type="term" value="F:zinc ion binding"/>
    <property type="evidence" value="ECO:0007669"/>
    <property type="project" value="UniProtKB-KW"/>
</dbReference>
<dbReference type="EMBL" id="SRLO01000286">
    <property type="protein sequence ID" value="TNN62788.1"/>
    <property type="molecule type" value="Genomic_DNA"/>
</dbReference>
<keyword evidence="1 4" id="KW-0479">Metal-binding</keyword>
<proteinExistence type="predicted"/>
<keyword evidence="8" id="KW-1185">Reference proteome</keyword>
<keyword evidence="2 4" id="KW-0863">Zinc-finger</keyword>
<dbReference type="InterPro" id="IPR000571">
    <property type="entry name" value="Znf_CCCH"/>
</dbReference>
<feature type="compositionally biased region" description="Low complexity" evidence="5">
    <location>
        <begin position="1"/>
        <end position="12"/>
    </location>
</feature>
<feature type="domain" description="C3H1-type" evidence="6">
    <location>
        <begin position="128"/>
        <end position="156"/>
    </location>
</feature>
<dbReference type="Pfam" id="PF00642">
    <property type="entry name" value="zf-CCCH"/>
    <property type="match status" value="1"/>
</dbReference>
<feature type="region of interest" description="Disordered" evidence="5">
    <location>
        <begin position="163"/>
        <end position="223"/>
    </location>
</feature>
<dbReference type="SMART" id="SM00356">
    <property type="entry name" value="ZnF_C3H1"/>
    <property type="match status" value="1"/>
</dbReference>
<evidence type="ECO:0000313" key="7">
    <source>
        <dbReference type="EMBL" id="TNN62788.1"/>
    </source>
</evidence>
<reference evidence="7 8" key="1">
    <citation type="submission" date="2019-03" db="EMBL/GenBank/DDBJ databases">
        <title>First draft genome of Liparis tanakae, snailfish: a comprehensive survey of snailfish specific genes.</title>
        <authorList>
            <person name="Kim W."/>
            <person name="Song I."/>
            <person name="Jeong J.-H."/>
            <person name="Kim D."/>
            <person name="Kim S."/>
            <person name="Ryu S."/>
            <person name="Song J.Y."/>
            <person name="Lee S.K."/>
        </authorList>
    </citation>
    <scope>NUCLEOTIDE SEQUENCE [LARGE SCALE GENOMIC DNA]</scope>
    <source>
        <tissue evidence="7">Muscle</tissue>
    </source>
</reference>
<feature type="region of interest" description="Disordered" evidence="5">
    <location>
        <begin position="1"/>
        <end position="79"/>
    </location>
</feature>
<evidence type="ECO:0000313" key="8">
    <source>
        <dbReference type="Proteomes" id="UP000314294"/>
    </source>
</evidence>
<name>A0A4Z2HA78_9TELE</name>
<dbReference type="SUPFAM" id="SSF90229">
    <property type="entry name" value="CCCH zinc finger"/>
    <property type="match status" value="1"/>
</dbReference>
<sequence>MNALVGYGVSSDSDGDGDDVGELGGEASAVKKTRNFLLESGSTSSESEPEDGDPEPSSSLPRKLWSSATHRPAPPPGSLACLKLPPPALNTSSDSGVFANPFKAQADRKLSALQKHVPLTMQPKPSQIGGRKVCVSYRKNGRCRFGIKCKFAHDSDLQTLADGHTSAAEETPGSGQAEARAGGSRGRGSQNPRQKKEESSSPGGQPMKKRKKVGLSNTLIPPKRAMKQYATQSASLSALSDRTPLCPACSQTAPSAPITPVCARELPDGGEDESTALPRMKLSPFVEVWDEDRRGELIGLELLRGRENGGLLNVGLRLADRLKGHLKDLCLPLARLLGGVQLQRVQLGLMLGHHLAGVEGQLLDLGLLSSLHKLDGELEMGLLMVGRRRWG</sequence>
<evidence type="ECO:0000256" key="2">
    <source>
        <dbReference type="ARBA" id="ARBA00022771"/>
    </source>
</evidence>
<feature type="compositionally biased region" description="Low complexity" evidence="5">
    <location>
        <begin position="173"/>
        <end position="190"/>
    </location>
</feature>
<comment type="caution">
    <text evidence="7">The sequence shown here is derived from an EMBL/GenBank/DDBJ whole genome shotgun (WGS) entry which is preliminary data.</text>
</comment>
<dbReference type="PROSITE" id="PS50103">
    <property type="entry name" value="ZF_C3H1"/>
    <property type="match status" value="1"/>
</dbReference>
<dbReference type="AlphaFoldDB" id="A0A4Z2HA78"/>
<evidence type="ECO:0000259" key="6">
    <source>
        <dbReference type="PROSITE" id="PS50103"/>
    </source>
</evidence>
<evidence type="ECO:0000256" key="1">
    <source>
        <dbReference type="ARBA" id="ARBA00022723"/>
    </source>
</evidence>
<dbReference type="Proteomes" id="UP000314294">
    <property type="component" value="Unassembled WGS sequence"/>
</dbReference>
<feature type="zinc finger region" description="C3H1-type" evidence="4">
    <location>
        <begin position="128"/>
        <end position="156"/>
    </location>
</feature>
<evidence type="ECO:0000256" key="5">
    <source>
        <dbReference type="SAM" id="MobiDB-lite"/>
    </source>
</evidence>
<evidence type="ECO:0000256" key="4">
    <source>
        <dbReference type="PROSITE-ProRule" id="PRU00723"/>
    </source>
</evidence>